<evidence type="ECO:0000313" key="10">
    <source>
        <dbReference type="EMBL" id="RKS71125.1"/>
    </source>
</evidence>
<comment type="caution">
    <text evidence="10">The sequence shown here is derived from an EMBL/GenBank/DDBJ whole genome shotgun (WGS) entry which is preliminary data.</text>
</comment>
<dbReference type="PRINTS" id="PR00723">
    <property type="entry name" value="SUBTILISIN"/>
</dbReference>
<feature type="signal peptide" evidence="8">
    <location>
        <begin position="1"/>
        <end position="29"/>
    </location>
</feature>
<accession>A0A495QGY0</accession>
<evidence type="ECO:0000256" key="8">
    <source>
        <dbReference type="SAM" id="SignalP"/>
    </source>
</evidence>
<keyword evidence="7" id="KW-0472">Membrane</keyword>
<name>A0A495QGY0_9ACTN</name>
<dbReference type="AlphaFoldDB" id="A0A495QGY0"/>
<dbReference type="PANTHER" id="PTHR43806:SF11">
    <property type="entry name" value="CEREVISIN-RELATED"/>
    <property type="match status" value="1"/>
</dbReference>
<evidence type="ECO:0000256" key="1">
    <source>
        <dbReference type="ARBA" id="ARBA00011073"/>
    </source>
</evidence>
<evidence type="ECO:0000256" key="5">
    <source>
        <dbReference type="PROSITE-ProRule" id="PRU01240"/>
    </source>
</evidence>
<feature type="active site" description="Charge relay system" evidence="5">
    <location>
        <position position="254"/>
    </location>
</feature>
<dbReference type="Proteomes" id="UP000274601">
    <property type="component" value="Unassembled WGS sequence"/>
</dbReference>
<dbReference type="InterPro" id="IPR036852">
    <property type="entry name" value="Peptidase_S8/S53_dom_sf"/>
</dbReference>
<evidence type="ECO:0000256" key="6">
    <source>
        <dbReference type="SAM" id="MobiDB-lite"/>
    </source>
</evidence>
<feature type="active site" description="Charge relay system" evidence="5">
    <location>
        <position position="64"/>
    </location>
</feature>
<evidence type="ECO:0000256" key="7">
    <source>
        <dbReference type="SAM" id="Phobius"/>
    </source>
</evidence>
<keyword evidence="3 5" id="KW-0378">Hydrolase</keyword>
<feature type="domain" description="Peptidase S8/S53" evidence="9">
    <location>
        <begin position="55"/>
        <end position="302"/>
    </location>
</feature>
<protein>
    <submittedName>
        <fullName evidence="10">Type VII secretion-associated serine protease mycosin</fullName>
    </submittedName>
</protein>
<keyword evidence="8" id="KW-0732">Signal</keyword>
<feature type="region of interest" description="Disordered" evidence="6">
    <location>
        <begin position="386"/>
        <end position="450"/>
    </location>
</feature>
<keyword evidence="7" id="KW-0812">Transmembrane</keyword>
<feature type="transmembrane region" description="Helical" evidence="7">
    <location>
        <begin position="355"/>
        <end position="377"/>
    </location>
</feature>
<dbReference type="GO" id="GO:0006508">
    <property type="term" value="P:proteolysis"/>
    <property type="evidence" value="ECO:0007669"/>
    <property type="project" value="UniProtKB-KW"/>
</dbReference>
<keyword evidence="11" id="KW-1185">Reference proteome</keyword>
<comment type="similarity">
    <text evidence="1 5">Belongs to the peptidase S8 family.</text>
</comment>
<organism evidence="10 11">
    <name type="scientific">Actinomadura pelletieri DSM 43383</name>
    <dbReference type="NCBI Taxonomy" id="1120940"/>
    <lineage>
        <taxon>Bacteria</taxon>
        <taxon>Bacillati</taxon>
        <taxon>Actinomycetota</taxon>
        <taxon>Actinomycetes</taxon>
        <taxon>Streptosporangiales</taxon>
        <taxon>Thermomonosporaceae</taxon>
        <taxon>Actinomadura</taxon>
    </lineage>
</organism>
<dbReference type="InterPro" id="IPR015500">
    <property type="entry name" value="Peptidase_S8_subtilisin-rel"/>
</dbReference>
<reference evidence="10 11" key="1">
    <citation type="submission" date="2018-10" db="EMBL/GenBank/DDBJ databases">
        <title>Genomic Encyclopedia of Archaeal and Bacterial Type Strains, Phase II (KMG-II): from individual species to whole genera.</title>
        <authorList>
            <person name="Goeker M."/>
        </authorList>
    </citation>
    <scope>NUCLEOTIDE SEQUENCE [LARGE SCALE GENOMIC DNA]</scope>
    <source>
        <strain evidence="10 11">DSM 43383</strain>
    </source>
</reference>
<dbReference type="InterPro" id="IPR050131">
    <property type="entry name" value="Peptidase_S8_subtilisin-like"/>
</dbReference>
<proteinExistence type="inferred from homology"/>
<keyword evidence="4 5" id="KW-0720">Serine protease</keyword>
<dbReference type="Pfam" id="PF00082">
    <property type="entry name" value="Peptidase_S8"/>
    <property type="match status" value="1"/>
</dbReference>
<evidence type="ECO:0000256" key="3">
    <source>
        <dbReference type="ARBA" id="ARBA00022801"/>
    </source>
</evidence>
<dbReference type="OrthoDB" id="3530033at2"/>
<evidence type="ECO:0000313" key="11">
    <source>
        <dbReference type="Proteomes" id="UP000274601"/>
    </source>
</evidence>
<dbReference type="EMBL" id="RBWU01000006">
    <property type="protein sequence ID" value="RKS71125.1"/>
    <property type="molecule type" value="Genomic_DNA"/>
</dbReference>
<feature type="active site" description="Charge relay system" evidence="5">
    <location>
        <position position="104"/>
    </location>
</feature>
<feature type="chain" id="PRO_5019765845" evidence="8">
    <location>
        <begin position="30"/>
        <end position="450"/>
    </location>
</feature>
<dbReference type="InterPro" id="IPR000209">
    <property type="entry name" value="Peptidase_S8/S53_dom"/>
</dbReference>
<dbReference type="PROSITE" id="PS51892">
    <property type="entry name" value="SUBTILASE"/>
    <property type="match status" value="1"/>
</dbReference>
<evidence type="ECO:0000256" key="4">
    <source>
        <dbReference type="ARBA" id="ARBA00022825"/>
    </source>
</evidence>
<dbReference type="SUPFAM" id="SSF52743">
    <property type="entry name" value="Subtilisin-like"/>
    <property type="match status" value="1"/>
</dbReference>
<keyword evidence="2 5" id="KW-0645">Protease</keyword>
<keyword evidence="7" id="KW-1133">Transmembrane helix</keyword>
<feature type="compositionally biased region" description="Pro residues" evidence="6">
    <location>
        <begin position="409"/>
        <end position="450"/>
    </location>
</feature>
<evidence type="ECO:0000256" key="2">
    <source>
        <dbReference type="ARBA" id="ARBA00022670"/>
    </source>
</evidence>
<dbReference type="Gene3D" id="3.40.50.200">
    <property type="entry name" value="Peptidase S8/S53 domain"/>
    <property type="match status" value="1"/>
</dbReference>
<dbReference type="GO" id="GO:0004252">
    <property type="term" value="F:serine-type endopeptidase activity"/>
    <property type="evidence" value="ECO:0007669"/>
    <property type="project" value="UniProtKB-UniRule"/>
</dbReference>
<dbReference type="PANTHER" id="PTHR43806">
    <property type="entry name" value="PEPTIDASE S8"/>
    <property type="match status" value="1"/>
</dbReference>
<sequence>MLRRSRKAVSWALAMLVLGAAAWPGTAAAAPAPLPQQWWFKTWGVQSHIWPISKGEGVTVAVIDTGVQASLPELQGVVLPGMNAEDGTGDGREDFDSFSPSRGHGTVMAALIAAQGRGTGMMGVAPAAKILPVYAQDNLAYAKGIRFAADRGAQVINLSQAVAGPCPRALQEAIAYALGKDAVIVAGAGNDGNGANPSNSPANCKGVLAVGAVDLKFKPWEKTQRQPYVTVAAPGAHMQVVFKDGKLHYGSGTSGATALVSGAVALIRAKHPDMENREVVRQIIASALDIGEKGKDDLTGYGIIRPYRPLAGKVPGGTANPVFDEFDRWRKTHEPQESKSATPAASKKDDSSATIIVWIVVIVVLGAGAGLFGFFIFRRNRGGPPPMGPGSGFGAPQAFGQPPGGQGGPYPPVPPQGAPPHCQPHPPAPPGQHPPGQWPPGGAPPARPPQ</sequence>
<evidence type="ECO:0000259" key="9">
    <source>
        <dbReference type="Pfam" id="PF00082"/>
    </source>
</evidence>
<gene>
    <name evidence="10" type="ORF">BZB76_5611</name>
</gene>